<protein>
    <submittedName>
        <fullName evidence="2">PH domain-containing protein</fullName>
    </submittedName>
</protein>
<organism evidence="2 3">
    <name type="scientific">Corallococcus exercitus</name>
    <dbReference type="NCBI Taxonomy" id="2316736"/>
    <lineage>
        <taxon>Bacteria</taxon>
        <taxon>Pseudomonadati</taxon>
        <taxon>Myxococcota</taxon>
        <taxon>Myxococcia</taxon>
        <taxon>Myxococcales</taxon>
        <taxon>Cystobacterineae</taxon>
        <taxon>Myxococcaceae</taxon>
        <taxon>Corallococcus</taxon>
    </lineage>
</organism>
<evidence type="ECO:0000313" key="2">
    <source>
        <dbReference type="EMBL" id="NOK31917.1"/>
    </source>
</evidence>
<dbReference type="AlphaFoldDB" id="A0A3A8HCB8"/>
<name>A0A3A8HCB8_9BACT</name>
<keyword evidence="1" id="KW-1133">Transmembrane helix</keyword>
<keyword evidence="1" id="KW-0472">Membrane</keyword>
<dbReference type="Proteomes" id="UP000563426">
    <property type="component" value="Unassembled WGS sequence"/>
</dbReference>
<gene>
    <name evidence="2" type="ORF">HMI49_01705</name>
</gene>
<feature type="transmembrane region" description="Helical" evidence="1">
    <location>
        <begin position="21"/>
        <end position="43"/>
    </location>
</feature>
<dbReference type="EMBL" id="JABFJV010000005">
    <property type="protein sequence ID" value="NOK31917.1"/>
    <property type="molecule type" value="Genomic_DNA"/>
</dbReference>
<sequence length="146" mass="16630">MDRRDRTVEGKQQQQVFRPRRVLAALMAAAGLLWLGVFAWLFHFDGVPLQTFLSAAFFVVFFAVAVAYYGRTRIEVDARGITCRGMVRTRRFSFADIRKLDVLPGPVTVYAIRGSKGFVHFTSFFRHHQRLARLLVERAGLSPLPA</sequence>
<evidence type="ECO:0000256" key="1">
    <source>
        <dbReference type="SAM" id="Phobius"/>
    </source>
</evidence>
<reference evidence="2 3" key="1">
    <citation type="submission" date="2020-05" db="EMBL/GenBank/DDBJ databases">
        <authorList>
            <person name="Whitworth D."/>
        </authorList>
    </citation>
    <scope>NUCLEOTIDE SEQUENCE [LARGE SCALE GENOMIC DNA]</scope>
    <source>
        <strain evidence="2 3">AB043B</strain>
    </source>
</reference>
<feature type="transmembrane region" description="Helical" evidence="1">
    <location>
        <begin position="49"/>
        <end position="69"/>
    </location>
</feature>
<proteinExistence type="predicted"/>
<dbReference type="OrthoDB" id="5513893at2"/>
<keyword evidence="3" id="KW-1185">Reference proteome</keyword>
<accession>A0A3A8HCB8</accession>
<keyword evidence="1" id="KW-0812">Transmembrane</keyword>
<evidence type="ECO:0000313" key="3">
    <source>
        <dbReference type="Proteomes" id="UP000563426"/>
    </source>
</evidence>
<comment type="caution">
    <text evidence="2">The sequence shown here is derived from an EMBL/GenBank/DDBJ whole genome shotgun (WGS) entry which is preliminary data.</text>
</comment>